<dbReference type="Pfam" id="PF07722">
    <property type="entry name" value="Peptidase_C26"/>
    <property type="match status" value="1"/>
</dbReference>
<keyword evidence="1" id="KW-0614">Plasmid</keyword>
<gene>
    <name evidence="1" type="ORF">FIV01_15915</name>
</gene>
<evidence type="ECO:0000313" key="2">
    <source>
        <dbReference type="Proteomes" id="UP000326936"/>
    </source>
</evidence>
<sequence length="643" mass="72773">MAIISDRKVIKKRVPTVLKSSIAATNSKYREYPTLESGELNTSLSIKIKSIQSLVDRLTPSQEKLFGKNLLKREKLLTKDFINDKFLISFNSDELDIIESKLRNSLEETPSISRKSDVKIAMRDRKYSPTSLLFESKNKVEPSYLDNKKIKKNELIKLIEKESCSNNGERVDLGQLLIKNGYSTTIEKINFIDTNLLKNININDITFHQCKFSWSHFTQSNLSNVRFSYCKLLNASFENSSIKNCHFNKCKMRELMFTASRITNCHFRSSDIISTSFEDSQVKGCHFKNITAPGSHFLDAEINDSHIIESNLRDCYFFNNLDKFVVTEKVKNTATISKPLAIIPVYAEVRGVTTPKAYMKMAREANIIPLRISVQPQKIIPENVNSEVSKLLVKIRSENNSGTPIPKQLLELAKENPDTYPEINKILGKSTNISKHINAFYLPGGEDIPASLYGKEDHEKNSWGGDYRRSILELSIIDQAINKGIPLMAICRGYQMTNVYFGAQIKQHIKGHKGIQRFRPNSKEKAGLYGKVLQNPLISAVAHHQAVPENNGANEYLDPIITYEGTVKASEIKYPGSAPAILLQFHPEFNKVKTADSMTQAVTDIALTSVMSSSNDQFWTILSDSAQTHQNYKRVKQELLSQP</sequence>
<dbReference type="GO" id="GO:0016757">
    <property type="term" value="F:glycosyltransferase activity"/>
    <property type="evidence" value="ECO:0007669"/>
    <property type="project" value="UniProtKB-KW"/>
</dbReference>
<proteinExistence type="predicted"/>
<dbReference type="InterPro" id="IPR029062">
    <property type="entry name" value="Class_I_gatase-like"/>
</dbReference>
<dbReference type="SUPFAM" id="SSF52317">
    <property type="entry name" value="Class I glutamine amidotransferase-like"/>
    <property type="match status" value="1"/>
</dbReference>
<dbReference type="PANTHER" id="PTHR42999:SF1">
    <property type="entry name" value="PENTAPEPTIDE REPEAT-CONTAINING PROTEIN"/>
    <property type="match status" value="1"/>
</dbReference>
<dbReference type="SUPFAM" id="SSF141571">
    <property type="entry name" value="Pentapeptide repeat-like"/>
    <property type="match status" value="1"/>
</dbReference>
<dbReference type="EC" id="2.4.2.-" evidence="1"/>
<organism evidence="1 2">
    <name type="scientific">Vibrio aquimaris</name>
    <dbReference type="NCBI Taxonomy" id="2587862"/>
    <lineage>
        <taxon>Bacteria</taxon>
        <taxon>Pseudomonadati</taxon>
        <taxon>Pseudomonadota</taxon>
        <taxon>Gammaproteobacteria</taxon>
        <taxon>Vibrionales</taxon>
        <taxon>Vibrionaceae</taxon>
        <taxon>Vibrio</taxon>
    </lineage>
</organism>
<keyword evidence="2" id="KW-1185">Reference proteome</keyword>
<geneLocation type="plasmid" evidence="2">
    <name>pthaf100_a</name>
</geneLocation>
<keyword evidence="1" id="KW-0328">Glycosyltransferase</keyword>
<reference evidence="1 2" key="1">
    <citation type="submission" date="2019-10" db="EMBL/GenBank/DDBJ databases">
        <title>Complete genome sequence of Vibrio sp. strain THAF100, isolated from non-filtered water from the water column of tank 6 of a marine aquarium containing stony-coral fragments. Water maintained at 26 degree C.</title>
        <authorList>
            <person name="Ruckert C."/>
            <person name="Franco A."/>
            <person name="Kalinowski J."/>
            <person name="Glaeser S."/>
        </authorList>
    </citation>
    <scope>NUCLEOTIDE SEQUENCE [LARGE SCALE GENOMIC DNA]</scope>
    <source>
        <strain evidence="1 2">THAF100</strain>
        <plasmid evidence="2">pthaf100_a</plasmid>
    </source>
</reference>
<dbReference type="InterPro" id="IPR011697">
    <property type="entry name" value="Peptidase_C26"/>
</dbReference>
<evidence type="ECO:0000313" key="1">
    <source>
        <dbReference type="EMBL" id="QFT27876.1"/>
    </source>
</evidence>
<keyword evidence="1" id="KW-0315">Glutamine amidotransferase</keyword>
<dbReference type="KEGG" id="vaq:FIV01_15915"/>
<dbReference type="Pfam" id="PF13599">
    <property type="entry name" value="Pentapeptide_4"/>
    <property type="match status" value="1"/>
</dbReference>
<dbReference type="AlphaFoldDB" id="A0A5P9CNV3"/>
<dbReference type="Gene3D" id="2.160.20.80">
    <property type="entry name" value="E3 ubiquitin-protein ligase SopA"/>
    <property type="match status" value="1"/>
</dbReference>
<dbReference type="InterPro" id="IPR052949">
    <property type="entry name" value="PA_immunity-related"/>
</dbReference>
<dbReference type="OrthoDB" id="9813383at2"/>
<dbReference type="InterPro" id="IPR001646">
    <property type="entry name" value="5peptide_repeat"/>
</dbReference>
<dbReference type="RefSeq" id="WP_152431949.1">
    <property type="nucleotide sequence ID" value="NZ_CP045351.1"/>
</dbReference>
<protein>
    <submittedName>
        <fullName evidence="1">Glutamine amidotransferase</fullName>
        <ecNumber evidence="1">2.4.2.-</ecNumber>
    </submittedName>
</protein>
<dbReference type="Gene3D" id="3.40.50.880">
    <property type="match status" value="1"/>
</dbReference>
<dbReference type="PROSITE" id="PS51273">
    <property type="entry name" value="GATASE_TYPE_1"/>
    <property type="match status" value="1"/>
</dbReference>
<name>A0A5P9CNV3_9VIBR</name>
<keyword evidence="1" id="KW-0808">Transferase</keyword>
<dbReference type="Proteomes" id="UP000326936">
    <property type="component" value="Plasmid pTHAF100_a"/>
</dbReference>
<dbReference type="GO" id="GO:0016787">
    <property type="term" value="F:hydrolase activity"/>
    <property type="evidence" value="ECO:0007669"/>
    <property type="project" value="InterPro"/>
</dbReference>
<accession>A0A5P9CNV3</accession>
<dbReference type="EMBL" id="CP045351">
    <property type="protein sequence ID" value="QFT27876.1"/>
    <property type="molecule type" value="Genomic_DNA"/>
</dbReference>
<dbReference type="PANTHER" id="PTHR42999">
    <property type="entry name" value="ANTIBIOTIC RESISTANCE PROTEIN MCBG"/>
    <property type="match status" value="1"/>
</dbReference>